<organism evidence="2 3">
    <name type="scientific">Chiloscyllium punctatum</name>
    <name type="common">Brownbanded bambooshark</name>
    <name type="synonym">Hemiscyllium punctatum</name>
    <dbReference type="NCBI Taxonomy" id="137246"/>
    <lineage>
        <taxon>Eukaryota</taxon>
        <taxon>Metazoa</taxon>
        <taxon>Chordata</taxon>
        <taxon>Craniata</taxon>
        <taxon>Vertebrata</taxon>
        <taxon>Chondrichthyes</taxon>
        <taxon>Elasmobranchii</taxon>
        <taxon>Galeomorphii</taxon>
        <taxon>Galeoidea</taxon>
        <taxon>Orectolobiformes</taxon>
        <taxon>Hemiscylliidae</taxon>
        <taxon>Chiloscyllium</taxon>
    </lineage>
</organism>
<gene>
    <name evidence="2" type="ORF">chiPu_0031129</name>
</gene>
<evidence type="ECO:0000313" key="2">
    <source>
        <dbReference type="EMBL" id="GCC47066.1"/>
    </source>
</evidence>
<feature type="region of interest" description="Disordered" evidence="1">
    <location>
        <begin position="1"/>
        <end position="51"/>
    </location>
</feature>
<dbReference type="EMBL" id="BEZZ01201605">
    <property type="protein sequence ID" value="GCC47066.1"/>
    <property type="molecule type" value="Genomic_DNA"/>
</dbReference>
<protein>
    <submittedName>
        <fullName evidence="2">Uncharacterized protein</fullName>
    </submittedName>
</protein>
<keyword evidence="3" id="KW-1185">Reference proteome</keyword>
<dbReference type="AlphaFoldDB" id="A0A401TWR6"/>
<name>A0A401TWR6_CHIPU</name>
<accession>A0A401TWR6</accession>
<evidence type="ECO:0000256" key="1">
    <source>
        <dbReference type="SAM" id="MobiDB-lite"/>
    </source>
</evidence>
<sequence length="146" mass="14999">MSRRGSTGAGVASAVSPNDPVMSDGPEDAIISPSSGPEAAHGAAQAARPSVDELGAEFVANPPGQAALTRTAARKDDGEFRRDLQIFGDHLDAAGRDVGDHAVTRQRPCAQLNFGDAPALTAFALAAIDKHPDPQALLDSFSFPPS</sequence>
<comment type="caution">
    <text evidence="2">The sequence shown here is derived from an EMBL/GenBank/DDBJ whole genome shotgun (WGS) entry which is preliminary data.</text>
</comment>
<reference evidence="2 3" key="1">
    <citation type="journal article" date="2018" name="Nat. Ecol. Evol.">
        <title>Shark genomes provide insights into elasmobranch evolution and the origin of vertebrates.</title>
        <authorList>
            <person name="Hara Y"/>
            <person name="Yamaguchi K"/>
            <person name="Onimaru K"/>
            <person name="Kadota M"/>
            <person name="Koyanagi M"/>
            <person name="Keeley SD"/>
            <person name="Tatsumi K"/>
            <person name="Tanaka K"/>
            <person name="Motone F"/>
            <person name="Kageyama Y"/>
            <person name="Nozu R"/>
            <person name="Adachi N"/>
            <person name="Nishimura O"/>
            <person name="Nakagawa R"/>
            <person name="Tanegashima C"/>
            <person name="Kiyatake I"/>
            <person name="Matsumoto R"/>
            <person name="Murakumo K"/>
            <person name="Nishida K"/>
            <person name="Terakita A"/>
            <person name="Kuratani S"/>
            <person name="Sato K"/>
            <person name="Hyodo S Kuraku.S."/>
        </authorList>
    </citation>
    <scope>NUCLEOTIDE SEQUENCE [LARGE SCALE GENOMIC DNA]</scope>
</reference>
<dbReference type="Proteomes" id="UP000287033">
    <property type="component" value="Unassembled WGS sequence"/>
</dbReference>
<proteinExistence type="predicted"/>
<evidence type="ECO:0000313" key="3">
    <source>
        <dbReference type="Proteomes" id="UP000287033"/>
    </source>
</evidence>